<keyword evidence="4" id="KW-1185">Reference proteome</keyword>
<accession>A0ABV3IMB1</accession>
<dbReference type="EMBL" id="JBFASG010000001">
    <property type="protein sequence ID" value="MEV4921513.1"/>
    <property type="molecule type" value="Genomic_DNA"/>
</dbReference>
<evidence type="ECO:0008006" key="5">
    <source>
        <dbReference type="Google" id="ProtNLM"/>
    </source>
</evidence>
<feature type="compositionally biased region" description="Pro residues" evidence="1">
    <location>
        <begin position="20"/>
        <end position="30"/>
    </location>
</feature>
<sequence>MNTSPQQPSAPDAGSAASSPAPPPYPPAGPGPSAAPRRLWIPVLAGAVAASVFWGGFLALMDGPRSAATDTRGYKVSTDLCKDASTEALGSLFTVKDDDDRPGAVLRHDAMDRSECYRDLEPKKGRGGMVTLNTMVTLHKQSDRTPEFIAEAESAGYIPGSKAAVKKVTDLGDRAYLVSVDIDKTIRMTTLSVLDGGAEYWVKVTQSSSDEAPAYDADQLQPLLVKDAKATIAELKS</sequence>
<dbReference type="RefSeq" id="WP_366086387.1">
    <property type="nucleotide sequence ID" value="NZ_JBFASG010000001.1"/>
</dbReference>
<feature type="transmembrane region" description="Helical" evidence="2">
    <location>
        <begin position="39"/>
        <end position="60"/>
    </location>
</feature>
<keyword evidence="2" id="KW-1133">Transmembrane helix</keyword>
<organism evidence="3 4">
    <name type="scientific">Streptomyces roseoverticillatus</name>
    <dbReference type="NCBI Taxonomy" id="66429"/>
    <lineage>
        <taxon>Bacteria</taxon>
        <taxon>Bacillati</taxon>
        <taxon>Actinomycetota</taxon>
        <taxon>Actinomycetes</taxon>
        <taxon>Kitasatosporales</taxon>
        <taxon>Streptomycetaceae</taxon>
        <taxon>Streptomyces</taxon>
    </lineage>
</organism>
<name>A0ABV3IMB1_9ACTN</name>
<gene>
    <name evidence="3" type="ORF">AB0L03_01435</name>
</gene>
<comment type="caution">
    <text evidence="3">The sequence shown here is derived from an EMBL/GenBank/DDBJ whole genome shotgun (WGS) entry which is preliminary data.</text>
</comment>
<evidence type="ECO:0000313" key="3">
    <source>
        <dbReference type="EMBL" id="MEV4921513.1"/>
    </source>
</evidence>
<reference evidence="3 4" key="1">
    <citation type="submission" date="2024-06" db="EMBL/GenBank/DDBJ databases">
        <title>The Natural Products Discovery Center: Release of the First 8490 Sequenced Strains for Exploring Actinobacteria Biosynthetic Diversity.</title>
        <authorList>
            <person name="Kalkreuter E."/>
            <person name="Kautsar S.A."/>
            <person name="Yang D."/>
            <person name="Bader C.D."/>
            <person name="Teijaro C.N."/>
            <person name="Fluegel L."/>
            <person name="Davis C.M."/>
            <person name="Simpson J.R."/>
            <person name="Lauterbach L."/>
            <person name="Steele A.D."/>
            <person name="Gui C."/>
            <person name="Meng S."/>
            <person name="Li G."/>
            <person name="Viehrig K."/>
            <person name="Ye F."/>
            <person name="Su P."/>
            <person name="Kiefer A.F."/>
            <person name="Nichols A."/>
            <person name="Cepeda A.J."/>
            <person name="Yan W."/>
            <person name="Fan B."/>
            <person name="Jiang Y."/>
            <person name="Adhikari A."/>
            <person name="Zheng C.-J."/>
            <person name="Schuster L."/>
            <person name="Cowan T.M."/>
            <person name="Smanski M.J."/>
            <person name="Chevrette M.G."/>
            <person name="De Carvalho L.P.S."/>
            <person name="Shen B."/>
        </authorList>
    </citation>
    <scope>NUCLEOTIDE SEQUENCE [LARGE SCALE GENOMIC DNA]</scope>
    <source>
        <strain evidence="3 4">NPDC053791</strain>
    </source>
</reference>
<feature type="region of interest" description="Disordered" evidence="1">
    <location>
        <begin position="1"/>
        <end position="33"/>
    </location>
</feature>
<proteinExistence type="predicted"/>
<evidence type="ECO:0000256" key="1">
    <source>
        <dbReference type="SAM" id="MobiDB-lite"/>
    </source>
</evidence>
<dbReference type="Proteomes" id="UP001552479">
    <property type="component" value="Unassembled WGS sequence"/>
</dbReference>
<protein>
    <recommendedName>
        <fullName evidence="5">Secreted protein</fullName>
    </recommendedName>
</protein>
<keyword evidence="2" id="KW-0812">Transmembrane</keyword>
<evidence type="ECO:0000313" key="4">
    <source>
        <dbReference type="Proteomes" id="UP001552479"/>
    </source>
</evidence>
<keyword evidence="2" id="KW-0472">Membrane</keyword>
<evidence type="ECO:0000256" key="2">
    <source>
        <dbReference type="SAM" id="Phobius"/>
    </source>
</evidence>
<feature type="compositionally biased region" description="Low complexity" evidence="1">
    <location>
        <begin position="1"/>
        <end position="19"/>
    </location>
</feature>